<accession>A0AAN8WZ22</accession>
<comment type="caution">
    <text evidence="2">The sequence shown here is derived from an EMBL/GenBank/DDBJ whole genome shotgun (WGS) entry which is preliminary data.</text>
</comment>
<protein>
    <submittedName>
        <fullName evidence="2">Uncharacterized protein</fullName>
    </submittedName>
</protein>
<feature type="chain" id="PRO_5042840713" evidence="1">
    <location>
        <begin position="26"/>
        <end position="115"/>
    </location>
</feature>
<dbReference type="AlphaFoldDB" id="A0AAN8WZ22"/>
<name>A0AAN8WZ22_HALRR</name>
<sequence length="115" mass="12459">MTNRTILTYALGVLFALTLVSVAHGQNENGTSIDIQTDVDDNLKYDQFVNVMLSAGQTVVEVVQNVFGYSNPDDLCCMVGTEKKQDGERWTGDNGEDCVCNAGNVACETNNMTTP</sequence>
<organism evidence="2 3">
    <name type="scientific">Halocaridina rubra</name>
    <name type="common">Hawaiian red shrimp</name>
    <dbReference type="NCBI Taxonomy" id="373956"/>
    <lineage>
        <taxon>Eukaryota</taxon>
        <taxon>Metazoa</taxon>
        <taxon>Ecdysozoa</taxon>
        <taxon>Arthropoda</taxon>
        <taxon>Crustacea</taxon>
        <taxon>Multicrustacea</taxon>
        <taxon>Malacostraca</taxon>
        <taxon>Eumalacostraca</taxon>
        <taxon>Eucarida</taxon>
        <taxon>Decapoda</taxon>
        <taxon>Pleocyemata</taxon>
        <taxon>Caridea</taxon>
        <taxon>Atyoidea</taxon>
        <taxon>Atyidae</taxon>
        <taxon>Halocaridina</taxon>
    </lineage>
</organism>
<gene>
    <name evidence="2" type="ORF">SK128_007385</name>
</gene>
<evidence type="ECO:0000313" key="3">
    <source>
        <dbReference type="Proteomes" id="UP001381693"/>
    </source>
</evidence>
<feature type="signal peptide" evidence="1">
    <location>
        <begin position="1"/>
        <end position="25"/>
    </location>
</feature>
<dbReference type="EMBL" id="JAXCGZ010012469">
    <property type="protein sequence ID" value="KAK7073562.1"/>
    <property type="molecule type" value="Genomic_DNA"/>
</dbReference>
<keyword evidence="3" id="KW-1185">Reference proteome</keyword>
<proteinExistence type="predicted"/>
<keyword evidence="1" id="KW-0732">Signal</keyword>
<reference evidence="2 3" key="1">
    <citation type="submission" date="2023-11" db="EMBL/GenBank/DDBJ databases">
        <title>Halocaridina rubra genome assembly.</title>
        <authorList>
            <person name="Smith C."/>
        </authorList>
    </citation>
    <scope>NUCLEOTIDE SEQUENCE [LARGE SCALE GENOMIC DNA]</scope>
    <source>
        <strain evidence="2">EP-1</strain>
        <tissue evidence="2">Whole</tissue>
    </source>
</reference>
<dbReference type="Proteomes" id="UP001381693">
    <property type="component" value="Unassembled WGS sequence"/>
</dbReference>
<evidence type="ECO:0000256" key="1">
    <source>
        <dbReference type="SAM" id="SignalP"/>
    </source>
</evidence>
<evidence type="ECO:0000313" key="2">
    <source>
        <dbReference type="EMBL" id="KAK7073562.1"/>
    </source>
</evidence>